<comment type="caution">
    <text evidence="2">The sequence shown here is derived from an EMBL/GenBank/DDBJ whole genome shotgun (WGS) entry which is preliminary data.</text>
</comment>
<keyword evidence="1" id="KW-0472">Membrane</keyword>
<dbReference type="EMBL" id="JAAGOA010000013">
    <property type="protein sequence ID" value="NEE02160.1"/>
    <property type="molecule type" value="Genomic_DNA"/>
</dbReference>
<name>A0A6L9SDP0_9ACTN</name>
<feature type="transmembrane region" description="Helical" evidence="1">
    <location>
        <begin position="95"/>
        <end position="115"/>
    </location>
</feature>
<dbReference type="Proteomes" id="UP000475214">
    <property type="component" value="Unassembled WGS sequence"/>
</dbReference>
<dbReference type="RefSeq" id="WP_163740476.1">
    <property type="nucleotide sequence ID" value="NZ_JAAGOA010000013.1"/>
</dbReference>
<protein>
    <submittedName>
        <fullName evidence="2">Uncharacterized protein</fullName>
    </submittedName>
</protein>
<keyword evidence="1" id="KW-0812">Transmembrane</keyword>
<keyword evidence="3" id="KW-1185">Reference proteome</keyword>
<proteinExistence type="predicted"/>
<evidence type="ECO:0000256" key="1">
    <source>
        <dbReference type="SAM" id="Phobius"/>
    </source>
</evidence>
<organism evidence="2 3">
    <name type="scientific">Phytoactinopolyspora halotolerans</name>
    <dbReference type="NCBI Taxonomy" id="1981512"/>
    <lineage>
        <taxon>Bacteria</taxon>
        <taxon>Bacillati</taxon>
        <taxon>Actinomycetota</taxon>
        <taxon>Actinomycetes</taxon>
        <taxon>Jiangellales</taxon>
        <taxon>Jiangellaceae</taxon>
        <taxon>Phytoactinopolyspora</taxon>
    </lineage>
</organism>
<evidence type="ECO:0000313" key="2">
    <source>
        <dbReference type="EMBL" id="NEE02160.1"/>
    </source>
</evidence>
<accession>A0A6L9SDP0</accession>
<dbReference type="AlphaFoldDB" id="A0A6L9SDP0"/>
<reference evidence="2 3" key="1">
    <citation type="submission" date="2020-02" db="EMBL/GenBank/DDBJ databases">
        <authorList>
            <person name="Li X.-J."/>
            <person name="Han X.-M."/>
        </authorList>
    </citation>
    <scope>NUCLEOTIDE SEQUENCE [LARGE SCALE GENOMIC DNA]</scope>
    <source>
        <strain evidence="2 3">CCTCC AB 2017055</strain>
    </source>
</reference>
<gene>
    <name evidence="2" type="ORF">G1H10_18455</name>
</gene>
<evidence type="ECO:0000313" key="3">
    <source>
        <dbReference type="Proteomes" id="UP000475214"/>
    </source>
</evidence>
<sequence>MTDHDSRAPGGNRLPWPDGWRWTRRRERAYAARGVDGVRTVHVAAGGFQDSGVLLPMKAMSPWWALLFAFLGLVCVAGAVVLLVAALAQQQWTNLIGFVVLGGFGTIFCLSAVAVTRQRREAVPGLRLTPARIVYDGGTRQSPVSIPWEEIQGIRLFTNRYGYRTIGPRPWHNWFTLEVKDPSAVLEPVGHRATRRLAENLRSRGVVAIPDARWQMDAVVAYRAVLFYLENPDGRRELADTTAVTRIRNGAGHGGLS</sequence>
<feature type="transmembrane region" description="Helical" evidence="1">
    <location>
        <begin position="63"/>
        <end position="88"/>
    </location>
</feature>
<keyword evidence="1" id="KW-1133">Transmembrane helix</keyword>